<accession>G0MDB4</accession>
<proteinExistence type="predicted"/>
<evidence type="ECO:0000313" key="10">
    <source>
        <dbReference type="Proteomes" id="UP000008068"/>
    </source>
</evidence>
<keyword evidence="6" id="KW-0479">Metal-binding</keyword>
<dbReference type="Pfam" id="PF00856">
    <property type="entry name" value="SET"/>
    <property type="match status" value="1"/>
</dbReference>
<comment type="subcellular location">
    <subcellularLocation>
        <location evidence="1">Chromosome</location>
    </subcellularLocation>
</comment>
<dbReference type="PROSITE" id="PS50280">
    <property type="entry name" value="SET"/>
    <property type="match status" value="1"/>
</dbReference>
<dbReference type="SMART" id="SM00317">
    <property type="entry name" value="SET"/>
    <property type="match status" value="1"/>
</dbReference>
<dbReference type="GO" id="GO:0005694">
    <property type="term" value="C:chromosome"/>
    <property type="evidence" value="ECO:0007669"/>
    <property type="project" value="UniProtKB-SubCell"/>
</dbReference>
<gene>
    <name evidence="9" type="ORF">CAEBREN_31779</name>
</gene>
<keyword evidence="7" id="KW-0862">Zinc</keyword>
<dbReference type="AlphaFoldDB" id="G0MDB4"/>
<organism evidence="10">
    <name type="scientific">Caenorhabditis brenneri</name>
    <name type="common">Nematode worm</name>
    <dbReference type="NCBI Taxonomy" id="135651"/>
    <lineage>
        <taxon>Eukaryota</taxon>
        <taxon>Metazoa</taxon>
        <taxon>Ecdysozoa</taxon>
        <taxon>Nematoda</taxon>
        <taxon>Chromadorea</taxon>
        <taxon>Rhabditida</taxon>
        <taxon>Rhabditina</taxon>
        <taxon>Rhabditomorpha</taxon>
        <taxon>Rhabditoidea</taxon>
        <taxon>Rhabditidae</taxon>
        <taxon>Peloderinae</taxon>
        <taxon>Caenorhabditis</taxon>
    </lineage>
</organism>
<protein>
    <recommendedName>
        <fullName evidence="8">SET domain-containing protein</fullName>
    </recommendedName>
</protein>
<dbReference type="HOGENOM" id="CLU_922059_0_0_1"/>
<evidence type="ECO:0000256" key="7">
    <source>
        <dbReference type="ARBA" id="ARBA00022833"/>
    </source>
</evidence>
<evidence type="ECO:0000256" key="5">
    <source>
        <dbReference type="ARBA" id="ARBA00022691"/>
    </source>
</evidence>
<keyword evidence="5" id="KW-0949">S-adenosyl-L-methionine</keyword>
<sequence length="302" mass="34128">MFWDYEDLTYFHSMAQKESGLGQVFYMNLTSDRRKPPPNYSFTTTNMMDVPTYVRCLASDAHLSFKTLEAKNNGSVIPVVKQTGCENPKGCVCNRRFEYLYGEFDIKNLQTDKHGRLDVAGLNKDSHRISIECSDECGCSHKCPRRHLQRGQPKPFVVNYEGPKKGNCLRAAADFKKGEFLGEYTGHLKLPMTDDDQSYEASVDQMVDGLVICAKKCGNAIRFMSHSCSANAIFVLTWSRVKETDPLIPRIAVFALEDIKMGQEVTISYWTSTDKQSVENSVRCWCQTSKCMGWIPIAVDAS</sequence>
<dbReference type="PANTHER" id="PTHR46223">
    <property type="entry name" value="HISTONE-LYSINE N-METHYLTRANSFERASE SUV39H"/>
    <property type="match status" value="1"/>
</dbReference>
<dbReference type="OrthoDB" id="616263at2759"/>
<evidence type="ECO:0000256" key="6">
    <source>
        <dbReference type="ARBA" id="ARBA00022723"/>
    </source>
</evidence>
<dbReference type="Gene3D" id="2.170.270.10">
    <property type="entry name" value="SET domain"/>
    <property type="match status" value="1"/>
</dbReference>
<dbReference type="PANTHER" id="PTHR46223:SF3">
    <property type="entry name" value="HISTONE-LYSINE N-METHYLTRANSFERASE SET-23"/>
    <property type="match status" value="1"/>
</dbReference>
<keyword evidence="3" id="KW-0489">Methyltransferase</keyword>
<dbReference type="InterPro" id="IPR050973">
    <property type="entry name" value="H3K9_Histone-Lys_N-MTase"/>
</dbReference>
<reference evidence="10" key="1">
    <citation type="submission" date="2011-07" db="EMBL/GenBank/DDBJ databases">
        <authorList>
            <consortium name="Caenorhabditis brenneri Sequencing and Analysis Consortium"/>
            <person name="Wilson R.K."/>
        </authorList>
    </citation>
    <scope>NUCLEOTIDE SEQUENCE [LARGE SCALE GENOMIC DNA]</scope>
    <source>
        <strain evidence="10">PB2801</strain>
    </source>
</reference>
<keyword evidence="2" id="KW-0158">Chromosome</keyword>
<evidence type="ECO:0000256" key="4">
    <source>
        <dbReference type="ARBA" id="ARBA00022679"/>
    </source>
</evidence>
<dbReference type="SUPFAM" id="SSF82199">
    <property type="entry name" value="SET domain"/>
    <property type="match status" value="1"/>
</dbReference>
<feature type="domain" description="SET" evidence="8">
    <location>
        <begin position="154"/>
        <end position="270"/>
    </location>
</feature>
<dbReference type="EMBL" id="GL379790">
    <property type="protein sequence ID" value="EGT49541.1"/>
    <property type="molecule type" value="Genomic_DNA"/>
</dbReference>
<name>G0MDB4_CAEBE</name>
<dbReference type="STRING" id="135651.G0MDB4"/>
<evidence type="ECO:0000313" key="9">
    <source>
        <dbReference type="EMBL" id="EGT49541.1"/>
    </source>
</evidence>
<keyword evidence="4" id="KW-0808">Transferase</keyword>
<dbReference type="GO" id="GO:0046872">
    <property type="term" value="F:metal ion binding"/>
    <property type="evidence" value="ECO:0007669"/>
    <property type="project" value="UniProtKB-KW"/>
</dbReference>
<dbReference type="Proteomes" id="UP000008068">
    <property type="component" value="Unassembled WGS sequence"/>
</dbReference>
<evidence type="ECO:0000259" key="8">
    <source>
        <dbReference type="PROSITE" id="PS50280"/>
    </source>
</evidence>
<keyword evidence="10" id="KW-1185">Reference proteome</keyword>
<evidence type="ECO:0000256" key="1">
    <source>
        <dbReference type="ARBA" id="ARBA00004286"/>
    </source>
</evidence>
<dbReference type="InterPro" id="IPR001214">
    <property type="entry name" value="SET_dom"/>
</dbReference>
<dbReference type="GO" id="GO:0032259">
    <property type="term" value="P:methylation"/>
    <property type="evidence" value="ECO:0007669"/>
    <property type="project" value="UniProtKB-KW"/>
</dbReference>
<evidence type="ECO:0000256" key="3">
    <source>
        <dbReference type="ARBA" id="ARBA00022603"/>
    </source>
</evidence>
<dbReference type="InterPro" id="IPR046341">
    <property type="entry name" value="SET_dom_sf"/>
</dbReference>
<dbReference type="eggNOG" id="KOG1082">
    <property type="taxonomic scope" value="Eukaryota"/>
</dbReference>
<dbReference type="InParanoid" id="G0MDB4"/>
<dbReference type="GO" id="GO:0008168">
    <property type="term" value="F:methyltransferase activity"/>
    <property type="evidence" value="ECO:0007669"/>
    <property type="project" value="UniProtKB-KW"/>
</dbReference>
<evidence type="ECO:0000256" key="2">
    <source>
        <dbReference type="ARBA" id="ARBA00022454"/>
    </source>
</evidence>